<dbReference type="InterPro" id="IPR029069">
    <property type="entry name" value="HotDog_dom_sf"/>
</dbReference>
<evidence type="ECO:0000313" key="1">
    <source>
        <dbReference type="EMBL" id="QHQ50306.1"/>
    </source>
</evidence>
<proteinExistence type="predicted"/>
<evidence type="ECO:0000313" key="2">
    <source>
        <dbReference type="Proteomes" id="UP000463871"/>
    </source>
</evidence>
<organism evidence="1 2">
    <name type="scientific">Aeromonas media</name>
    <dbReference type="NCBI Taxonomy" id="651"/>
    <lineage>
        <taxon>Bacteria</taxon>
        <taxon>Pseudomonadati</taxon>
        <taxon>Pseudomonadota</taxon>
        <taxon>Gammaproteobacteria</taxon>
        <taxon>Aeromonadales</taxon>
        <taxon>Aeromonadaceae</taxon>
        <taxon>Aeromonas</taxon>
    </lineage>
</organism>
<dbReference type="EMBL" id="CP047962">
    <property type="protein sequence ID" value="QHQ50306.1"/>
    <property type="molecule type" value="Genomic_DNA"/>
</dbReference>
<dbReference type="CDD" id="cd00586">
    <property type="entry name" value="4HBT"/>
    <property type="match status" value="1"/>
</dbReference>
<dbReference type="GeneID" id="69411464"/>
<sequence length="146" mass="16711">MSRIQTTPEPWQISTEIEVTIPFHDVDMMAVAWHGHYFRYIELARCALLDLIDYNYPQMEASGYLWPIIDTRMKYLASLRFGQRVRVRATLTEYQNRLKIDYLLSDAVSGTRTSKGYSIQVAVSKASGEMCLASPQVLLDKLGVSQ</sequence>
<dbReference type="Proteomes" id="UP000463871">
    <property type="component" value="Chromosome"/>
</dbReference>
<protein>
    <submittedName>
        <fullName evidence="1">Acyl-CoA thioesterase</fullName>
    </submittedName>
</protein>
<reference evidence="1 2" key="1">
    <citation type="submission" date="2020-01" db="EMBL/GenBank/DDBJ databases">
        <title>Complete genome of Aeromonas media MC64.</title>
        <authorList>
            <person name="Cao G."/>
            <person name="Fu J."/>
            <person name="Zhong C."/>
        </authorList>
    </citation>
    <scope>NUCLEOTIDE SEQUENCE [LARGE SCALE GENOMIC DNA]</scope>
    <source>
        <strain evidence="1 2">MC64</strain>
    </source>
</reference>
<dbReference type="SUPFAM" id="SSF54637">
    <property type="entry name" value="Thioesterase/thiol ester dehydrase-isomerase"/>
    <property type="match status" value="1"/>
</dbReference>
<dbReference type="AlphaFoldDB" id="A0AAE6SH00"/>
<accession>A0AAE6SH00</accession>
<name>A0AAE6SH00_AERME</name>
<dbReference type="Gene3D" id="3.10.129.10">
    <property type="entry name" value="Hotdog Thioesterase"/>
    <property type="match status" value="1"/>
</dbReference>
<dbReference type="RefSeq" id="WP_139750757.1">
    <property type="nucleotide sequence ID" value="NZ_CAAKNK010000032.1"/>
</dbReference>
<gene>
    <name evidence="1" type="ORF">GWI30_04605</name>
</gene>
<dbReference type="Pfam" id="PF13279">
    <property type="entry name" value="4HBT_2"/>
    <property type="match status" value="1"/>
</dbReference>